<sequence length="113" mass="12661">MSNANVPLAFGIVLPMESAADDARCFSSSLAVIAGFGISERHGGEKWRAPNSPTLPWRRSWMLNIFARHFVTFCAQGRMGWWSRLRLYARELAGGFRRYGDPQPNLCGGYGHQ</sequence>
<evidence type="ECO:0000313" key="1">
    <source>
        <dbReference type="EMBL" id="ELR10348.1"/>
    </source>
</evidence>
<accession>L8GCE6</accession>
<name>L8GCE6_PSED2</name>
<proteinExistence type="predicted"/>
<gene>
    <name evidence="1" type="ORF">GMDG_04730</name>
</gene>
<dbReference type="Proteomes" id="UP000011064">
    <property type="component" value="Unassembled WGS sequence"/>
</dbReference>
<evidence type="ECO:0000313" key="2">
    <source>
        <dbReference type="Proteomes" id="UP000011064"/>
    </source>
</evidence>
<dbReference type="HOGENOM" id="CLU_2134627_0_0_1"/>
<dbReference type="EMBL" id="GL573257">
    <property type="protein sequence ID" value="ELR10348.1"/>
    <property type="molecule type" value="Genomic_DNA"/>
</dbReference>
<reference evidence="2" key="1">
    <citation type="submission" date="2010-09" db="EMBL/GenBank/DDBJ databases">
        <title>The genome sequence of Geomyces destructans 20631-21.</title>
        <authorList>
            <consortium name="The Broad Institute Genome Sequencing Platform"/>
            <person name="Cuomo C.A."/>
            <person name="Blehert D.S."/>
            <person name="Lorch J.M."/>
            <person name="Young S.K."/>
            <person name="Zeng Q."/>
            <person name="Gargeya S."/>
            <person name="Fitzgerald M."/>
            <person name="Haas B."/>
            <person name="Abouelleil A."/>
            <person name="Alvarado L."/>
            <person name="Arachchi H.M."/>
            <person name="Berlin A."/>
            <person name="Brown A."/>
            <person name="Chapman S.B."/>
            <person name="Chen Z."/>
            <person name="Dunbar C."/>
            <person name="Freedman E."/>
            <person name="Gearin G."/>
            <person name="Gellesch M."/>
            <person name="Goldberg J."/>
            <person name="Griggs A."/>
            <person name="Gujja S."/>
            <person name="Heiman D."/>
            <person name="Howarth C."/>
            <person name="Larson L."/>
            <person name="Lui A."/>
            <person name="MacDonald P.J.P."/>
            <person name="Montmayeur A."/>
            <person name="Murphy C."/>
            <person name="Neiman D."/>
            <person name="Pearson M."/>
            <person name="Priest M."/>
            <person name="Roberts A."/>
            <person name="Saif S."/>
            <person name="Shea T."/>
            <person name="Shenoy N."/>
            <person name="Sisk P."/>
            <person name="Stolte C."/>
            <person name="Sykes S."/>
            <person name="Wortman J."/>
            <person name="Nusbaum C."/>
            <person name="Birren B."/>
        </authorList>
    </citation>
    <scope>NUCLEOTIDE SEQUENCE [LARGE SCALE GENOMIC DNA]</scope>
    <source>
        <strain evidence="2">ATCC MYA-4855 / 20631-21</strain>
    </source>
</reference>
<organism evidence="1 2">
    <name type="scientific">Pseudogymnoascus destructans (strain ATCC MYA-4855 / 20631-21)</name>
    <name type="common">Bat white-nose syndrome fungus</name>
    <name type="synonym">Geomyces destructans</name>
    <dbReference type="NCBI Taxonomy" id="658429"/>
    <lineage>
        <taxon>Eukaryota</taxon>
        <taxon>Fungi</taxon>
        <taxon>Dikarya</taxon>
        <taxon>Ascomycota</taxon>
        <taxon>Pezizomycotina</taxon>
        <taxon>Leotiomycetes</taxon>
        <taxon>Thelebolales</taxon>
        <taxon>Thelebolaceae</taxon>
        <taxon>Pseudogymnoascus</taxon>
    </lineage>
</organism>
<dbReference type="VEuPathDB" id="FungiDB:GMDG_04730"/>
<dbReference type="InParanoid" id="L8GCE6"/>
<dbReference type="AlphaFoldDB" id="L8GCE6"/>
<keyword evidence="2" id="KW-1185">Reference proteome</keyword>
<protein>
    <submittedName>
        <fullName evidence="1">Uncharacterized protein</fullName>
    </submittedName>
</protein>